<keyword evidence="5 6" id="KW-0472">Membrane</keyword>
<evidence type="ECO:0000256" key="4">
    <source>
        <dbReference type="ARBA" id="ARBA00022989"/>
    </source>
</evidence>
<evidence type="ECO:0000256" key="3">
    <source>
        <dbReference type="ARBA" id="ARBA00022692"/>
    </source>
</evidence>
<dbReference type="GO" id="GO:0016020">
    <property type="term" value="C:membrane"/>
    <property type="evidence" value="ECO:0007669"/>
    <property type="project" value="UniProtKB-SubCell"/>
</dbReference>
<evidence type="ECO:0000256" key="2">
    <source>
        <dbReference type="ARBA" id="ARBA00022448"/>
    </source>
</evidence>
<dbReference type="Proteomes" id="UP000076532">
    <property type="component" value="Unassembled WGS sequence"/>
</dbReference>
<dbReference type="OrthoDB" id="440755at2759"/>
<dbReference type="SUPFAM" id="SSF103473">
    <property type="entry name" value="MFS general substrate transporter"/>
    <property type="match status" value="1"/>
</dbReference>
<proteinExistence type="predicted"/>
<sequence>MMILAAATPPSQAETPVDGYFPFIEPPEGLSLKGTATVKISPARKYMLLTTFCLTQFLDSFNNSALYSAMPSFIIDLGITEGQSAWIMSAFTLTFASFLLVVSIAPLELVCFPHWRFNTEWQN</sequence>
<evidence type="ECO:0000256" key="6">
    <source>
        <dbReference type="SAM" id="Phobius"/>
    </source>
</evidence>
<dbReference type="AlphaFoldDB" id="A0A166N3D4"/>
<dbReference type="InterPro" id="IPR036259">
    <property type="entry name" value="MFS_trans_sf"/>
</dbReference>
<evidence type="ECO:0008006" key="9">
    <source>
        <dbReference type="Google" id="ProtNLM"/>
    </source>
</evidence>
<evidence type="ECO:0000313" key="8">
    <source>
        <dbReference type="Proteomes" id="UP000076532"/>
    </source>
</evidence>
<comment type="subcellular location">
    <subcellularLocation>
        <location evidence="1">Membrane</location>
        <topology evidence="1">Multi-pass membrane protein</topology>
    </subcellularLocation>
</comment>
<evidence type="ECO:0000256" key="5">
    <source>
        <dbReference type="ARBA" id="ARBA00023136"/>
    </source>
</evidence>
<dbReference type="PANTHER" id="PTHR42718:SF9">
    <property type="entry name" value="MAJOR FACILITATOR SUPERFAMILY MULTIDRUG TRANSPORTER MFSC"/>
    <property type="match status" value="1"/>
</dbReference>
<keyword evidence="4 6" id="KW-1133">Transmembrane helix</keyword>
<evidence type="ECO:0000313" key="7">
    <source>
        <dbReference type="EMBL" id="KZP24608.1"/>
    </source>
</evidence>
<dbReference type="PANTHER" id="PTHR42718">
    <property type="entry name" value="MAJOR FACILITATOR SUPERFAMILY MULTIDRUG TRANSPORTER MFSC"/>
    <property type="match status" value="1"/>
</dbReference>
<dbReference type="EMBL" id="KV417525">
    <property type="protein sequence ID" value="KZP24608.1"/>
    <property type="molecule type" value="Genomic_DNA"/>
</dbReference>
<dbReference type="Gene3D" id="1.20.1250.20">
    <property type="entry name" value="MFS general substrate transporter like domains"/>
    <property type="match status" value="1"/>
</dbReference>
<evidence type="ECO:0000256" key="1">
    <source>
        <dbReference type="ARBA" id="ARBA00004141"/>
    </source>
</evidence>
<keyword evidence="3 6" id="KW-0812">Transmembrane</keyword>
<gene>
    <name evidence="7" type="ORF">FIBSPDRAFT_856802</name>
</gene>
<keyword evidence="8" id="KW-1185">Reference proteome</keyword>
<organism evidence="7 8">
    <name type="scientific">Athelia psychrophila</name>
    <dbReference type="NCBI Taxonomy" id="1759441"/>
    <lineage>
        <taxon>Eukaryota</taxon>
        <taxon>Fungi</taxon>
        <taxon>Dikarya</taxon>
        <taxon>Basidiomycota</taxon>
        <taxon>Agaricomycotina</taxon>
        <taxon>Agaricomycetes</taxon>
        <taxon>Agaricomycetidae</taxon>
        <taxon>Atheliales</taxon>
        <taxon>Atheliaceae</taxon>
        <taxon>Athelia</taxon>
    </lineage>
</organism>
<keyword evidence="2" id="KW-0813">Transport</keyword>
<name>A0A166N3D4_9AGAM</name>
<feature type="transmembrane region" description="Helical" evidence="6">
    <location>
        <begin position="86"/>
        <end position="107"/>
    </location>
</feature>
<reference evidence="7 8" key="1">
    <citation type="journal article" date="2016" name="Mol. Biol. Evol.">
        <title>Comparative Genomics of Early-Diverging Mushroom-Forming Fungi Provides Insights into the Origins of Lignocellulose Decay Capabilities.</title>
        <authorList>
            <person name="Nagy L.G."/>
            <person name="Riley R."/>
            <person name="Tritt A."/>
            <person name="Adam C."/>
            <person name="Daum C."/>
            <person name="Floudas D."/>
            <person name="Sun H."/>
            <person name="Yadav J.S."/>
            <person name="Pangilinan J."/>
            <person name="Larsson K.H."/>
            <person name="Matsuura K."/>
            <person name="Barry K."/>
            <person name="Labutti K."/>
            <person name="Kuo R."/>
            <person name="Ohm R.A."/>
            <person name="Bhattacharya S.S."/>
            <person name="Shirouzu T."/>
            <person name="Yoshinaga Y."/>
            <person name="Martin F.M."/>
            <person name="Grigoriev I.V."/>
            <person name="Hibbett D.S."/>
        </authorList>
    </citation>
    <scope>NUCLEOTIDE SEQUENCE [LARGE SCALE GENOMIC DNA]</scope>
    <source>
        <strain evidence="7 8">CBS 109695</strain>
    </source>
</reference>
<accession>A0A166N3D4</accession>
<protein>
    <recommendedName>
        <fullName evidence="9">Major facilitator superfamily (MFS) profile domain-containing protein</fullName>
    </recommendedName>
</protein>